<evidence type="ECO:0000313" key="3">
    <source>
        <dbReference type="EMBL" id="UYG17763.1"/>
    </source>
</evidence>
<dbReference type="EMBL" id="CP107020">
    <property type="protein sequence ID" value="UYG17763.1"/>
    <property type="molecule type" value="Genomic_DNA"/>
</dbReference>
<dbReference type="InterPro" id="IPR013538">
    <property type="entry name" value="ASHA1/2-like_C"/>
</dbReference>
<proteinExistence type="inferred from homology"/>
<feature type="domain" description="Activator of Hsp90 ATPase homologue 1/2-like C-terminal" evidence="2">
    <location>
        <begin position="41"/>
        <end position="148"/>
    </location>
</feature>
<protein>
    <submittedName>
        <fullName evidence="3">SRPBCC domain-containing protein</fullName>
    </submittedName>
</protein>
<reference evidence="3" key="1">
    <citation type="submission" date="2022-10" db="EMBL/GenBank/DDBJ databases">
        <title>Whole-Genome Sequencing of Brachybacterium huguangmaarense BRM-3, Isolated from Betula schmidtii.</title>
        <authorList>
            <person name="Haam D."/>
        </authorList>
    </citation>
    <scope>NUCLEOTIDE SEQUENCE</scope>
    <source>
        <strain evidence="3">BRM-3</strain>
    </source>
</reference>
<dbReference type="Proteomes" id="UP001164305">
    <property type="component" value="Chromosome"/>
</dbReference>
<dbReference type="SUPFAM" id="SSF55961">
    <property type="entry name" value="Bet v1-like"/>
    <property type="match status" value="1"/>
</dbReference>
<comment type="similarity">
    <text evidence="1">Belongs to the AHA1 family.</text>
</comment>
<keyword evidence="4" id="KW-1185">Reference proteome</keyword>
<dbReference type="RefSeq" id="WP_263594971.1">
    <property type="nucleotide sequence ID" value="NZ_CP107020.1"/>
</dbReference>
<evidence type="ECO:0000313" key="4">
    <source>
        <dbReference type="Proteomes" id="UP001164305"/>
    </source>
</evidence>
<dbReference type="InterPro" id="IPR023393">
    <property type="entry name" value="START-like_dom_sf"/>
</dbReference>
<name>A0ABY6G3H6_9MICO</name>
<organism evidence="3 4">
    <name type="scientific">Brachybacterium huguangmaarense</name>
    <dbReference type="NCBI Taxonomy" id="1652028"/>
    <lineage>
        <taxon>Bacteria</taxon>
        <taxon>Bacillati</taxon>
        <taxon>Actinomycetota</taxon>
        <taxon>Actinomycetes</taxon>
        <taxon>Micrococcales</taxon>
        <taxon>Dermabacteraceae</taxon>
        <taxon>Brachybacterium</taxon>
    </lineage>
</organism>
<dbReference type="Gene3D" id="3.30.530.20">
    <property type="match status" value="1"/>
</dbReference>
<gene>
    <name evidence="3" type="ORF">BRM3_04900</name>
</gene>
<evidence type="ECO:0000259" key="2">
    <source>
        <dbReference type="Pfam" id="PF08327"/>
    </source>
</evidence>
<sequence>MSTTHQDPLRAALAAQLDDAGRTVAHDANNEVDVRLTRTFDVPIAELWAALTDPGRLVRWFSPIEGEPGEGGTVRLVAMGVEARVLACAPPRTATLTWGIGGDASVLDLQLDAHAEHEGATTLSVRHHVGLNEHYETYGPAATGAGWDGAMLGLSLHLADPTADPVAEMARFPLSEDGLRFTADCCAAWERADVAAGTAAETAHRRAEATSAFYRGEA</sequence>
<dbReference type="Pfam" id="PF08327">
    <property type="entry name" value="AHSA1"/>
    <property type="match status" value="1"/>
</dbReference>
<evidence type="ECO:0000256" key="1">
    <source>
        <dbReference type="ARBA" id="ARBA00006817"/>
    </source>
</evidence>
<accession>A0ABY6G3H6</accession>